<feature type="domain" description="Sodium symporter small subunit" evidence="2">
    <location>
        <begin position="23"/>
        <end position="99"/>
    </location>
</feature>
<comment type="caution">
    <text evidence="3">The sequence shown here is derived from an EMBL/GenBank/DDBJ whole genome shotgun (WGS) entry which is preliminary data.</text>
</comment>
<keyword evidence="1" id="KW-0812">Transmembrane</keyword>
<feature type="transmembrane region" description="Helical" evidence="1">
    <location>
        <begin position="32"/>
        <end position="55"/>
    </location>
</feature>
<dbReference type="RefSeq" id="WP_116302393.1">
    <property type="nucleotide sequence ID" value="NZ_NFZV01000010.1"/>
</dbReference>
<dbReference type="EMBL" id="NFZW01000003">
    <property type="protein sequence ID" value="RFA38665.1"/>
    <property type="molecule type" value="Genomic_DNA"/>
</dbReference>
<keyword evidence="1" id="KW-1133">Transmembrane helix</keyword>
<evidence type="ECO:0000313" key="3">
    <source>
        <dbReference type="EMBL" id="RFA38665.1"/>
    </source>
</evidence>
<keyword evidence="4" id="KW-1185">Reference proteome</keyword>
<feature type="transmembrane region" description="Helical" evidence="1">
    <location>
        <begin position="67"/>
        <end position="87"/>
    </location>
</feature>
<accession>A0A3E0X0F9</accession>
<keyword evidence="1" id="KW-0472">Membrane</keyword>
<dbReference type="Proteomes" id="UP000256763">
    <property type="component" value="Unassembled WGS sequence"/>
</dbReference>
<proteinExistence type="predicted"/>
<name>A0A3E0X0F9_9GAMM</name>
<evidence type="ECO:0000256" key="1">
    <source>
        <dbReference type="SAM" id="Phobius"/>
    </source>
</evidence>
<gene>
    <name evidence="3" type="ORF">CAL65_04875</name>
</gene>
<reference evidence="4" key="1">
    <citation type="submission" date="2017-05" db="EMBL/GenBank/DDBJ databases">
        <authorList>
            <person name="Sharma S."/>
            <person name="Sidhu C."/>
            <person name="Pinnaka A.K."/>
        </authorList>
    </citation>
    <scope>NUCLEOTIDE SEQUENCE [LARGE SCALE GENOMIC DNA]</scope>
    <source>
        <strain evidence="4">AK93</strain>
    </source>
</reference>
<dbReference type="Pfam" id="PF13937">
    <property type="entry name" value="DUF4212"/>
    <property type="match status" value="1"/>
</dbReference>
<evidence type="ECO:0000259" key="2">
    <source>
        <dbReference type="Pfam" id="PF13937"/>
    </source>
</evidence>
<evidence type="ECO:0000313" key="4">
    <source>
        <dbReference type="Proteomes" id="UP000256763"/>
    </source>
</evidence>
<sequence>MNDDKHRYAGSPHKNESARASAAAYWKENIKILSWLLVIWFAVSFGAGILFADLLNNIQFAGFKLGFWFAQQGSIYTFVVLIFVYVWKMNQLDRKYDVHEE</sequence>
<protein>
    <recommendedName>
        <fullName evidence="2">Sodium symporter small subunit domain-containing protein</fullName>
    </recommendedName>
</protein>
<dbReference type="NCBIfam" id="TIGR03647">
    <property type="entry name" value="Na_symport_sm"/>
    <property type="match status" value="1"/>
</dbReference>
<dbReference type="AlphaFoldDB" id="A0A3E0X0F9"/>
<dbReference type="InterPro" id="IPR019886">
    <property type="entry name" value="Na_symporter_ssu"/>
</dbReference>
<organism evidence="3 4">
    <name type="scientific">Alkalilimnicola ehrlichii</name>
    <dbReference type="NCBI Taxonomy" id="351052"/>
    <lineage>
        <taxon>Bacteria</taxon>
        <taxon>Pseudomonadati</taxon>
        <taxon>Pseudomonadota</taxon>
        <taxon>Gammaproteobacteria</taxon>
        <taxon>Chromatiales</taxon>
        <taxon>Ectothiorhodospiraceae</taxon>
        <taxon>Alkalilimnicola</taxon>
    </lineage>
</organism>
<dbReference type="OrthoDB" id="9797746at2"/>